<evidence type="ECO:0000313" key="14">
    <source>
        <dbReference type="EMBL" id="QNO53129.1"/>
    </source>
</evidence>
<dbReference type="GO" id="GO:0003878">
    <property type="term" value="F:ATP citrate synthase activity"/>
    <property type="evidence" value="ECO:0007669"/>
    <property type="project" value="TreeGrafter"/>
</dbReference>
<organism evidence="14">
    <name type="scientific">Candidatus Methanophagaceae archaeon ANME-1 ERB6</name>
    <dbReference type="NCBI Taxonomy" id="2759912"/>
    <lineage>
        <taxon>Archaea</taxon>
        <taxon>Methanobacteriati</taxon>
        <taxon>Methanobacteriota</taxon>
        <taxon>Stenosarchaea group</taxon>
        <taxon>Methanomicrobia</taxon>
        <taxon>Candidatus Methanophagales</taxon>
        <taxon>Candidatus Methanophagaceae</taxon>
    </lineage>
</organism>
<proteinExistence type="predicted"/>
<dbReference type="Gene3D" id="1.10.580.10">
    <property type="entry name" value="Citrate Synthase, domain 1"/>
    <property type="match status" value="1"/>
</dbReference>
<dbReference type="SUPFAM" id="SSF51735">
    <property type="entry name" value="NAD(P)-binding Rossmann-fold domains"/>
    <property type="match status" value="1"/>
</dbReference>
<dbReference type="InterPro" id="IPR003781">
    <property type="entry name" value="CoA-bd"/>
</dbReference>
<evidence type="ECO:0000256" key="6">
    <source>
        <dbReference type="ARBA" id="ARBA00022679"/>
    </source>
</evidence>
<dbReference type="GO" id="GO:0046872">
    <property type="term" value="F:metal ion binding"/>
    <property type="evidence" value="ECO:0007669"/>
    <property type="project" value="UniProtKB-KW"/>
</dbReference>
<evidence type="ECO:0000256" key="11">
    <source>
        <dbReference type="ARBA" id="ARBA00023098"/>
    </source>
</evidence>
<dbReference type="InterPro" id="IPR036969">
    <property type="entry name" value="Citrate_synthase_sf"/>
</dbReference>
<dbReference type="Pfam" id="PF00549">
    <property type="entry name" value="Ligase_CoA"/>
    <property type="match status" value="1"/>
</dbReference>
<sequence>MSKPDYVLFDKDTTAIIFGNQQAAVQRMLHFGYLAGREKPSVAAIVNPSGGRKGLMKVFYGKDEILLPMYNKLETAVKKHPDADVVINFASFRSAYDVSVEALNYPTIKTVAIIAEGIPERQTRQLIALRKKLGKWIIGPATVGGFVAGGFKIGNAGGALSNLLMSKLYRPGSVGFVSKSGGMLNEMANMIARNSDGVYEGIAIGGDKYPGSTLVEHLERYEANPEIKMMVVLGEVGGDDEYEIVDAIKDGRLKKPVVAWVTGTCAKVFPSEVQFGHAGAMARGEAETADAKNAALKEAGAYVPNSYNDFDKHIRKVYEDLRAKGIIEEKEEVTPREIPVDYDPRTMRRSTNIISTISDDRGDELLYAGIPISEVIRDGYSVGDVISLLWFKKRLPKYVTEFLELALMITADHGPCVSGAHNAIVTAMAGKDLTASVASGVLTIGPRFGGAIDGAAKYFKDALERGLTPRQFVDEMKAKNINIPGIGHRVKSVHNPDMRVNLLEEWAFANLPKHKLLDFALEVEKITTAKKNNLIFNVDGCVGIVFVDIMHSTGIYTEDEIDEIIDSGTLNGIFVLGRTIGMIGHYLDQKRLHSGLYRHPWDEVLYMLPSETEVLEYSETGKKR</sequence>
<comment type="catalytic activity">
    <reaction evidence="1">
        <text>acetate + ATP + CoA = acetyl-CoA + ADP + phosphate</text>
        <dbReference type="Rhea" id="RHEA:15081"/>
        <dbReference type="ChEBI" id="CHEBI:30089"/>
        <dbReference type="ChEBI" id="CHEBI:30616"/>
        <dbReference type="ChEBI" id="CHEBI:43474"/>
        <dbReference type="ChEBI" id="CHEBI:57287"/>
        <dbReference type="ChEBI" id="CHEBI:57288"/>
        <dbReference type="ChEBI" id="CHEBI:456216"/>
        <dbReference type="EC" id="6.2.1.13"/>
    </reaction>
</comment>
<evidence type="ECO:0000256" key="10">
    <source>
        <dbReference type="ARBA" id="ARBA00022842"/>
    </source>
</evidence>
<dbReference type="EMBL" id="MT631532">
    <property type="protein sequence ID" value="QNO53129.1"/>
    <property type="molecule type" value="Genomic_DNA"/>
</dbReference>
<feature type="domain" description="ATP-citrate synthase/succinyl-CoA ligase C-terminal" evidence="12">
    <location>
        <begin position="177"/>
        <end position="301"/>
    </location>
</feature>
<keyword evidence="8" id="KW-0547">Nucleotide-binding</keyword>
<feature type="domain" description="CoA-binding" evidence="13">
    <location>
        <begin position="10"/>
        <end position="117"/>
    </location>
</feature>
<keyword evidence="3" id="KW-0963">Cytoplasm</keyword>
<keyword evidence="7" id="KW-0479">Metal-binding</keyword>
<dbReference type="Pfam" id="PF02629">
    <property type="entry name" value="CoA_binding"/>
    <property type="match status" value="1"/>
</dbReference>
<name>A0A7G9YYP5_9EURY</name>
<evidence type="ECO:0000256" key="3">
    <source>
        <dbReference type="ARBA" id="ARBA00022490"/>
    </source>
</evidence>
<dbReference type="InterPro" id="IPR016143">
    <property type="entry name" value="Citrate_synth-like_sm_a-sub"/>
</dbReference>
<evidence type="ECO:0000256" key="8">
    <source>
        <dbReference type="ARBA" id="ARBA00022741"/>
    </source>
</evidence>
<evidence type="ECO:0000256" key="5">
    <source>
        <dbReference type="ARBA" id="ARBA00022553"/>
    </source>
</evidence>
<evidence type="ECO:0000259" key="13">
    <source>
        <dbReference type="Pfam" id="PF02629"/>
    </source>
</evidence>
<keyword evidence="9" id="KW-0067">ATP-binding</keyword>
<protein>
    <recommendedName>
        <fullName evidence="15">ATP citrate synthase</fullName>
    </recommendedName>
</protein>
<dbReference type="GO" id="GO:0043758">
    <property type="term" value="F:acetate-CoA ligase (ADP-forming) activity"/>
    <property type="evidence" value="ECO:0007669"/>
    <property type="project" value="UniProtKB-EC"/>
</dbReference>
<dbReference type="InterPro" id="IPR016142">
    <property type="entry name" value="Citrate_synth-like_lrg_a-sub"/>
</dbReference>
<dbReference type="PANTHER" id="PTHR23118:SF42">
    <property type="entry name" value="ATP-CITRATE SYNTHASE"/>
    <property type="match status" value="1"/>
</dbReference>
<keyword evidence="6" id="KW-0808">Transferase</keyword>
<dbReference type="InterPro" id="IPR005811">
    <property type="entry name" value="SUCC_ACL_C"/>
</dbReference>
<keyword evidence="5" id="KW-0597">Phosphoprotein</keyword>
<dbReference type="GO" id="GO:0006633">
    <property type="term" value="P:fatty acid biosynthetic process"/>
    <property type="evidence" value="ECO:0007669"/>
    <property type="project" value="TreeGrafter"/>
</dbReference>
<keyword evidence="4" id="KW-0444">Lipid biosynthesis</keyword>
<dbReference type="InterPro" id="IPR017440">
    <property type="entry name" value="Cit_synth/succinyl-CoA_lig_AS"/>
</dbReference>
<evidence type="ECO:0000259" key="12">
    <source>
        <dbReference type="Pfam" id="PF00549"/>
    </source>
</evidence>
<dbReference type="GO" id="GO:0005524">
    <property type="term" value="F:ATP binding"/>
    <property type="evidence" value="ECO:0007669"/>
    <property type="project" value="UniProtKB-KW"/>
</dbReference>
<dbReference type="InterPro" id="IPR036291">
    <property type="entry name" value="NAD(P)-bd_dom_sf"/>
</dbReference>
<dbReference type="GO" id="GO:0006085">
    <property type="term" value="P:acetyl-CoA biosynthetic process"/>
    <property type="evidence" value="ECO:0007669"/>
    <property type="project" value="TreeGrafter"/>
</dbReference>
<dbReference type="InterPro" id="IPR016102">
    <property type="entry name" value="Succinyl-CoA_synth-like"/>
</dbReference>
<dbReference type="FunFam" id="3.40.50.261:FF:000003">
    <property type="entry name" value="ATP-citrate synthase subunit"/>
    <property type="match status" value="1"/>
</dbReference>
<dbReference type="Gene3D" id="3.40.50.261">
    <property type="entry name" value="Succinyl-CoA synthetase domains"/>
    <property type="match status" value="1"/>
</dbReference>
<dbReference type="GO" id="GO:0005829">
    <property type="term" value="C:cytosol"/>
    <property type="evidence" value="ECO:0007669"/>
    <property type="project" value="TreeGrafter"/>
</dbReference>
<dbReference type="CDD" id="cd06100">
    <property type="entry name" value="CCL_ACL-C"/>
    <property type="match status" value="1"/>
</dbReference>
<dbReference type="SUPFAM" id="SSF48256">
    <property type="entry name" value="Citrate synthase"/>
    <property type="match status" value="1"/>
</dbReference>
<evidence type="ECO:0008006" key="15">
    <source>
        <dbReference type="Google" id="ProtNLM"/>
    </source>
</evidence>
<dbReference type="Gene3D" id="1.10.230.10">
    <property type="entry name" value="Cytochrome P450-Terp, domain 2"/>
    <property type="match status" value="1"/>
</dbReference>
<evidence type="ECO:0000256" key="4">
    <source>
        <dbReference type="ARBA" id="ARBA00022516"/>
    </source>
</evidence>
<dbReference type="PANTHER" id="PTHR23118">
    <property type="entry name" value="ATP-CITRATE SYNTHASE"/>
    <property type="match status" value="1"/>
</dbReference>
<evidence type="ECO:0000256" key="9">
    <source>
        <dbReference type="ARBA" id="ARBA00022840"/>
    </source>
</evidence>
<dbReference type="AlphaFoldDB" id="A0A7G9YYP5"/>
<dbReference type="PRINTS" id="PR01798">
    <property type="entry name" value="SCOASYNTHASE"/>
</dbReference>
<dbReference type="FunFam" id="1.10.230.10:FF:000005">
    <property type="entry name" value="ATP-citrate synthase subunit 1"/>
    <property type="match status" value="1"/>
</dbReference>
<comment type="subcellular location">
    <subcellularLocation>
        <location evidence="2">Cytoplasm</location>
    </subcellularLocation>
</comment>
<dbReference type="Gene3D" id="3.40.50.720">
    <property type="entry name" value="NAD(P)-binding Rossmann-like Domain"/>
    <property type="match status" value="1"/>
</dbReference>
<evidence type="ECO:0000256" key="2">
    <source>
        <dbReference type="ARBA" id="ARBA00004496"/>
    </source>
</evidence>
<reference evidence="14" key="1">
    <citation type="submission" date="2020-06" db="EMBL/GenBank/DDBJ databases">
        <title>Unique genomic features of the anaerobic methanotrophic archaea.</title>
        <authorList>
            <person name="Chadwick G.L."/>
            <person name="Skennerton C.T."/>
            <person name="Laso-Perez R."/>
            <person name="Leu A.O."/>
            <person name="Speth D.R."/>
            <person name="Yu H."/>
            <person name="Morgan-Lang C."/>
            <person name="Hatzenpichler R."/>
            <person name="Goudeau D."/>
            <person name="Malmstrom R."/>
            <person name="Brazelton W.J."/>
            <person name="Woyke T."/>
            <person name="Hallam S.J."/>
            <person name="Tyson G.W."/>
            <person name="Wegener G."/>
            <person name="Boetius A."/>
            <person name="Orphan V."/>
        </authorList>
    </citation>
    <scope>NUCLEOTIDE SEQUENCE</scope>
</reference>
<accession>A0A7G9YYP5</accession>
<evidence type="ECO:0000256" key="1">
    <source>
        <dbReference type="ARBA" id="ARBA00001619"/>
    </source>
</evidence>
<keyword evidence="10" id="KW-0460">Magnesium</keyword>
<keyword evidence="11" id="KW-0443">Lipid metabolism</keyword>
<dbReference type="Pfam" id="PF00285">
    <property type="entry name" value="Citrate_synt"/>
    <property type="match status" value="1"/>
</dbReference>
<dbReference type="PROSITE" id="PS00399">
    <property type="entry name" value="SUCCINYL_COA_LIG_2"/>
    <property type="match status" value="1"/>
</dbReference>
<evidence type="ECO:0000256" key="7">
    <source>
        <dbReference type="ARBA" id="ARBA00022723"/>
    </source>
</evidence>
<gene>
    <name evidence="14" type="ORF">GJIJNDME_00014</name>
</gene>
<dbReference type="InterPro" id="IPR002020">
    <property type="entry name" value="Citrate_synthase"/>
</dbReference>